<evidence type="ECO:0000256" key="1">
    <source>
        <dbReference type="SAM" id="MobiDB-lite"/>
    </source>
</evidence>
<sequence length="204" mass="21717">MRTRTASAAVLLLAFTVTACGSSSEPAAPKSTAKASAPEHEVDCSDTSLNQADWMEHCNTETPAESEAPPTDLAFGKPFAWPDGLEVTVLEAKVFTDWDEYEEPDPKSTEFRVRVKVDNKSGQAIDLDELSVTVDGATNGGTAALTVFSKGSAPLEGRLAKGVSAVKTSDNSLEKRYGKDIVVTVQRTTADDVLAFPEFTGTIK</sequence>
<proteinExistence type="predicted"/>
<feature type="compositionally biased region" description="Low complexity" evidence="1">
    <location>
        <begin position="21"/>
        <end position="36"/>
    </location>
</feature>
<organism evidence="3 4">
    <name type="scientific">Streptomyces bacillaris</name>
    <dbReference type="NCBI Taxonomy" id="68179"/>
    <lineage>
        <taxon>Bacteria</taxon>
        <taxon>Bacillati</taxon>
        <taxon>Actinomycetota</taxon>
        <taxon>Actinomycetes</taxon>
        <taxon>Kitasatosporales</taxon>
        <taxon>Streptomycetaceae</taxon>
        <taxon>Streptomyces</taxon>
    </lineage>
</organism>
<evidence type="ECO:0000256" key="2">
    <source>
        <dbReference type="SAM" id="SignalP"/>
    </source>
</evidence>
<feature type="signal peptide" evidence="2">
    <location>
        <begin position="1"/>
        <end position="19"/>
    </location>
</feature>
<dbReference type="PROSITE" id="PS51257">
    <property type="entry name" value="PROKAR_LIPOPROTEIN"/>
    <property type="match status" value="1"/>
</dbReference>
<protein>
    <recommendedName>
        <fullName evidence="5">Lipoprotein</fullName>
    </recommendedName>
</protein>
<keyword evidence="4" id="KW-1185">Reference proteome</keyword>
<gene>
    <name evidence="3" type="ORF">ACFWR3_07750</name>
</gene>
<dbReference type="EMBL" id="JBHXPM010000005">
    <property type="protein sequence ID" value="MFD3955967.1"/>
    <property type="molecule type" value="Genomic_DNA"/>
</dbReference>
<feature type="chain" id="PRO_5046637486" description="Lipoprotein" evidence="2">
    <location>
        <begin position="20"/>
        <end position="204"/>
    </location>
</feature>
<evidence type="ECO:0000313" key="4">
    <source>
        <dbReference type="Proteomes" id="UP001598300"/>
    </source>
</evidence>
<dbReference type="RefSeq" id="WP_141760856.1">
    <property type="nucleotide sequence ID" value="NZ_JBHVRE010000013.1"/>
</dbReference>
<feature type="region of interest" description="Disordered" evidence="1">
    <location>
        <begin position="21"/>
        <end position="45"/>
    </location>
</feature>
<keyword evidence="2" id="KW-0732">Signal</keyword>
<accession>A0ABW6DSJ9</accession>
<evidence type="ECO:0000313" key="3">
    <source>
        <dbReference type="EMBL" id="MFD3955967.1"/>
    </source>
</evidence>
<reference evidence="3 4" key="1">
    <citation type="submission" date="2024-09" db="EMBL/GenBank/DDBJ databases">
        <title>The Natural Products Discovery Center: Release of the First 8490 Sequenced Strains for Exploring Actinobacteria Biosynthetic Diversity.</title>
        <authorList>
            <person name="Kalkreuter E."/>
            <person name="Kautsar S.A."/>
            <person name="Yang D."/>
            <person name="Bader C.D."/>
            <person name="Teijaro C.N."/>
            <person name="Fluegel L."/>
            <person name="Davis C.M."/>
            <person name="Simpson J.R."/>
            <person name="Lauterbach L."/>
            <person name="Steele A.D."/>
            <person name="Gui C."/>
            <person name="Meng S."/>
            <person name="Li G."/>
            <person name="Viehrig K."/>
            <person name="Ye F."/>
            <person name="Su P."/>
            <person name="Kiefer A.F."/>
            <person name="Nichols A."/>
            <person name="Cepeda A.J."/>
            <person name="Yan W."/>
            <person name="Fan B."/>
            <person name="Jiang Y."/>
            <person name="Adhikari A."/>
            <person name="Zheng C.-J."/>
            <person name="Schuster L."/>
            <person name="Cowan T.M."/>
            <person name="Smanski M.J."/>
            <person name="Chevrette M.G."/>
            <person name="De Carvalho L.P.S."/>
            <person name="Shen B."/>
        </authorList>
    </citation>
    <scope>NUCLEOTIDE SEQUENCE [LARGE SCALE GENOMIC DNA]</scope>
    <source>
        <strain evidence="3 4">NPDC058584</strain>
    </source>
</reference>
<evidence type="ECO:0008006" key="5">
    <source>
        <dbReference type="Google" id="ProtNLM"/>
    </source>
</evidence>
<comment type="caution">
    <text evidence="3">The sequence shown here is derived from an EMBL/GenBank/DDBJ whole genome shotgun (WGS) entry which is preliminary data.</text>
</comment>
<dbReference type="Proteomes" id="UP001598300">
    <property type="component" value="Unassembled WGS sequence"/>
</dbReference>
<name>A0ABW6DSJ9_9ACTN</name>